<evidence type="ECO:0000256" key="2">
    <source>
        <dbReference type="ARBA" id="ARBA00022801"/>
    </source>
</evidence>
<evidence type="ECO:0000256" key="1">
    <source>
        <dbReference type="ARBA" id="ARBA00022723"/>
    </source>
</evidence>
<evidence type="ECO:0000256" key="3">
    <source>
        <dbReference type="NCBIfam" id="TIGR01900"/>
    </source>
</evidence>
<dbReference type="NCBIfam" id="TIGR01900">
    <property type="entry name" value="dapE-gram_pos"/>
    <property type="match status" value="1"/>
</dbReference>
<dbReference type="AlphaFoldDB" id="F5XSR6"/>
<dbReference type="InterPro" id="IPR002933">
    <property type="entry name" value="Peptidase_M20"/>
</dbReference>
<dbReference type="GO" id="GO:0008777">
    <property type="term" value="F:acetylornithine deacetylase activity"/>
    <property type="evidence" value="ECO:0007669"/>
    <property type="project" value="TreeGrafter"/>
</dbReference>
<dbReference type="Pfam" id="PF07687">
    <property type="entry name" value="M20_dimer"/>
    <property type="match status" value="1"/>
</dbReference>
<dbReference type="Gene3D" id="3.40.630.10">
    <property type="entry name" value="Zn peptidases"/>
    <property type="match status" value="1"/>
</dbReference>
<dbReference type="InterPro" id="IPR050072">
    <property type="entry name" value="Peptidase_M20A"/>
</dbReference>
<dbReference type="Gene3D" id="3.30.70.360">
    <property type="match status" value="1"/>
</dbReference>
<dbReference type="GO" id="GO:0009089">
    <property type="term" value="P:lysine biosynthetic process via diaminopimelate"/>
    <property type="evidence" value="ECO:0007669"/>
    <property type="project" value="UniProtKB-UniRule"/>
</dbReference>
<dbReference type="OrthoDB" id="9809784at2"/>
<dbReference type="InterPro" id="IPR011650">
    <property type="entry name" value="Peptidase_M20_dimer"/>
</dbReference>
<dbReference type="InterPro" id="IPR036264">
    <property type="entry name" value="Bact_exopeptidase_dim_dom"/>
</dbReference>
<feature type="domain" description="Peptidase M20 dimerisation" evidence="4">
    <location>
        <begin position="178"/>
        <end position="275"/>
    </location>
</feature>
<dbReference type="SUPFAM" id="SSF55031">
    <property type="entry name" value="Bacterial exopeptidase dimerisation domain"/>
    <property type="match status" value="1"/>
</dbReference>
<proteinExistence type="predicted"/>
<name>F5XSR6_MICPN</name>
<dbReference type="PANTHER" id="PTHR43808">
    <property type="entry name" value="ACETYLORNITHINE DEACETYLASE"/>
    <property type="match status" value="1"/>
</dbReference>
<dbReference type="Proteomes" id="UP000007947">
    <property type="component" value="Chromosome"/>
</dbReference>
<dbReference type="RefSeq" id="WP_013865158.1">
    <property type="nucleotide sequence ID" value="NC_015635.1"/>
</dbReference>
<dbReference type="GO" id="GO:0009014">
    <property type="term" value="F:succinyl-diaminopimelate desuccinylase activity"/>
    <property type="evidence" value="ECO:0007669"/>
    <property type="project" value="UniProtKB-UniRule"/>
</dbReference>
<dbReference type="Pfam" id="PF01546">
    <property type="entry name" value="Peptidase_M20"/>
    <property type="match status" value="1"/>
</dbReference>
<dbReference type="EC" id="3.5.1.18" evidence="3"/>
<reference evidence="5 6" key="1">
    <citation type="submission" date="2011-05" db="EMBL/GenBank/DDBJ databases">
        <title>Whole genome sequence of Microlunatus phosphovorus NM-1.</title>
        <authorList>
            <person name="Hosoyama A."/>
            <person name="Sasaki K."/>
            <person name="Harada T."/>
            <person name="Igarashi R."/>
            <person name="Kawakoshi A."/>
            <person name="Sasagawa M."/>
            <person name="Fukada J."/>
            <person name="Nakamura S."/>
            <person name="Katano Y."/>
            <person name="Hanada S."/>
            <person name="Kamagata Y."/>
            <person name="Nakamura N."/>
            <person name="Yamazaki S."/>
            <person name="Fujita N."/>
        </authorList>
    </citation>
    <scope>NUCLEOTIDE SEQUENCE [LARGE SCALE GENOMIC DNA]</scope>
    <source>
        <strain evidence="6">ATCC 700054 / DSM 10555 / JCM 9379 / NBRC 101784 / NCIMB 13414 / VKM Ac-1990 / NM-1</strain>
    </source>
</reference>
<accession>F5XSR6</accession>
<evidence type="ECO:0000313" key="6">
    <source>
        <dbReference type="Proteomes" id="UP000007947"/>
    </source>
</evidence>
<gene>
    <name evidence="5" type="primary">dapE</name>
    <name evidence="5" type="ordered locus">MLP_43100</name>
</gene>
<protein>
    <recommendedName>
        <fullName evidence="3">Succinyl-diaminopimelate desuccinylase</fullName>
        <ecNumber evidence="3">3.5.1.18</ecNumber>
    </recommendedName>
</protein>
<dbReference type="GO" id="GO:0006526">
    <property type="term" value="P:L-arginine biosynthetic process"/>
    <property type="evidence" value="ECO:0007669"/>
    <property type="project" value="TreeGrafter"/>
</dbReference>
<evidence type="ECO:0000259" key="4">
    <source>
        <dbReference type="Pfam" id="PF07687"/>
    </source>
</evidence>
<dbReference type="EMBL" id="AP012204">
    <property type="protein sequence ID" value="BAK37324.1"/>
    <property type="molecule type" value="Genomic_DNA"/>
</dbReference>
<sequence length="363" mass="38581">MPEPLLETPVLDLTSDPVELLATLIDIESVSGTERRIADTVDQALRAYGHLEVIRDGNVVIARTHLGRAGRVVIAGHLDTVPIASNVPHWREGAGADLEIWGRGACDMKGGVAVQLVCAAALTAPQRDLTWIFYDNEEVEAELNGLGRIGRERPELLTGDFAVLCEPTSAQIEGGCQGTMRLACELTGRAAHSARAWMGHNAIHDAGALLHLLADHVPAQVEVDGLTYREGLNAVSISGGIAGNVIPDRCRVEINYRFAPDKSAAEAEAYVRDVLPGFELTVTDVAIGARPGLDQPAAAEFLAAVGAEASAKFGWTDVARFAEMGIPAVNFGPGNPSKAHADDEFCPAAEVYRCRDALLAWLG</sequence>
<keyword evidence="1" id="KW-0479">Metal-binding</keyword>
<dbReference type="KEGG" id="mph:MLP_43100"/>
<keyword evidence="6" id="KW-1185">Reference proteome</keyword>
<dbReference type="eggNOG" id="COG0624">
    <property type="taxonomic scope" value="Bacteria"/>
</dbReference>
<evidence type="ECO:0000313" key="5">
    <source>
        <dbReference type="EMBL" id="BAK37324.1"/>
    </source>
</evidence>
<dbReference type="InterPro" id="IPR010174">
    <property type="entry name" value="Succinyl-DAP_deSuclase_DapE"/>
</dbReference>
<organism evidence="5 6">
    <name type="scientific">Microlunatus phosphovorus (strain ATCC 700054 / DSM 10555 / JCM 9379 / NBRC 101784 / NCIMB 13414 / VKM Ac-1990 / NM-1)</name>
    <dbReference type="NCBI Taxonomy" id="1032480"/>
    <lineage>
        <taxon>Bacteria</taxon>
        <taxon>Bacillati</taxon>
        <taxon>Actinomycetota</taxon>
        <taxon>Actinomycetes</taxon>
        <taxon>Propionibacteriales</taxon>
        <taxon>Propionibacteriaceae</taxon>
        <taxon>Microlunatus</taxon>
    </lineage>
</organism>
<dbReference type="SUPFAM" id="SSF53187">
    <property type="entry name" value="Zn-dependent exopeptidases"/>
    <property type="match status" value="1"/>
</dbReference>
<dbReference type="PANTHER" id="PTHR43808:SF31">
    <property type="entry name" value="N-ACETYL-L-CITRULLINE DEACETYLASE"/>
    <property type="match status" value="1"/>
</dbReference>
<dbReference type="GO" id="GO:0046872">
    <property type="term" value="F:metal ion binding"/>
    <property type="evidence" value="ECO:0007669"/>
    <property type="project" value="UniProtKB-KW"/>
</dbReference>
<dbReference type="HOGENOM" id="CLU_021802_1_0_11"/>
<keyword evidence="2 5" id="KW-0378">Hydrolase</keyword>
<dbReference type="STRING" id="1032480.MLP_43100"/>